<evidence type="ECO:0000256" key="6">
    <source>
        <dbReference type="ARBA" id="ARBA00023331"/>
    </source>
</evidence>
<dbReference type="Proteomes" id="UP001476798">
    <property type="component" value="Unassembled WGS sequence"/>
</dbReference>
<evidence type="ECO:0000256" key="3">
    <source>
        <dbReference type="ARBA" id="ARBA00022441"/>
    </source>
</evidence>
<evidence type="ECO:0000313" key="7">
    <source>
        <dbReference type="EMBL" id="MEQ2161552.1"/>
    </source>
</evidence>
<keyword evidence="5" id="KW-0472">Membrane</keyword>
<dbReference type="InterPro" id="IPR015926">
    <property type="entry name" value="Cytolysin/lectin"/>
</dbReference>
<dbReference type="Pfam" id="PF06369">
    <property type="entry name" value="Anemone_cytotox"/>
    <property type="match status" value="1"/>
</dbReference>
<keyword evidence="6" id="KW-0166">Nematocyst</keyword>
<keyword evidence="4" id="KW-1052">Target cell membrane</keyword>
<protein>
    <submittedName>
        <fullName evidence="7">Uncharacterized protein</fullName>
    </submittedName>
</protein>
<evidence type="ECO:0000256" key="4">
    <source>
        <dbReference type="ARBA" id="ARBA00022537"/>
    </source>
</evidence>
<evidence type="ECO:0000256" key="1">
    <source>
        <dbReference type="ARBA" id="ARBA00004175"/>
    </source>
</evidence>
<dbReference type="InterPro" id="IPR050677">
    <property type="entry name" value="Actinoporin_PFT"/>
</dbReference>
<keyword evidence="3" id="KW-0880">Kelch repeat</keyword>
<dbReference type="SUPFAM" id="SSF63724">
    <property type="entry name" value="Cytolysin/lectin"/>
    <property type="match status" value="1"/>
</dbReference>
<dbReference type="PANTHER" id="PTHR40388:SF2">
    <property type="entry name" value="ACTINOPORIN-LIKE PROTEIN"/>
    <property type="match status" value="1"/>
</dbReference>
<dbReference type="InterPro" id="IPR015915">
    <property type="entry name" value="Kelch-typ_b-propeller"/>
</dbReference>
<accession>A0ABV0MR19</accession>
<dbReference type="EMBL" id="JAHRIO010010629">
    <property type="protein sequence ID" value="MEQ2161552.1"/>
    <property type="molecule type" value="Genomic_DNA"/>
</dbReference>
<comment type="subcellular location">
    <subcellularLocation>
        <location evidence="2">Nematocyst</location>
    </subcellularLocation>
    <subcellularLocation>
        <location evidence="1">Target cell membrane</location>
    </subcellularLocation>
</comment>
<evidence type="ECO:0000256" key="5">
    <source>
        <dbReference type="ARBA" id="ARBA00023298"/>
    </source>
</evidence>
<organism evidence="7 8">
    <name type="scientific">Goodea atripinnis</name>
    <dbReference type="NCBI Taxonomy" id="208336"/>
    <lineage>
        <taxon>Eukaryota</taxon>
        <taxon>Metazoa</taxon>
        <taxon>Chordata</taxon>
        <taxon>Craniata</taxon>
        <taxon>Vertebrata</taxon>
        <taxon>Euteleostomi</taxon>
        <taxon>Actinopterygii</taxon>
        <taxon>Neopterygii</taxon>
        <taxon>Teleostei</taxon>
        <taxon>Neoteleostei</taxon>
        <taxon>Acanthomorphata</taxon>
        <taxon>Ovalentaria</taxon>
        <taxon>Atherinomorphae</taxon>
        <taxon>Cyprinodontiformes</taxon>
        <taxon>Goodeidae</taxon>
        <taxon>Goodea</taxon>
    </lineage>
</organism>
<proteinExistence type="predicted"/>
<dbReference type="PANTHER" id="PTHR40388">
    <property type="entry name" value="BRYOPORIN"/>
    <property type="match status" value="1"/>
</dbReference>
<keyword evidence="5" id="KW-1053">Target membrane</keyword>
<keyword evidence="8" id="KW-1185">Reference proteome</keyword>
<comment type="caution">
    <text evidence="7">The sequence shown here is derived from an EMBL/GenBank/DDBJ whole genome shotgun (WGS) entry which is preliminary data.</text>
</comment>
<dbReference type="Gene3D" id="2.60.270.20">
    <property type="entry name" value="Cytolysin/lectin"/>
    <property type="match status" value="1"/>
</dbReference>
<evidence type="ECO:0000256" key="2">
    <source>
        <dbReference type="ARBA" id="ARBA00004532"/>
    </source>
</evidence>
<name>A0ABV0MR19_9TELE</name>
<reference evidence="7 8" key="1">
    <citation type="submission" date="2021-06" db="EMBL/GenBank/DDBJ databases">
        <authorList>
            <person name="Palmer J.M."/>
        </authorList>
    </citation>
    <scope>NUCLEOTIDE SEQUENCE [LARGE SCALE GENOMIC DNA]</scope>
    <source>
        <strain evidence="7 8">GA_2019</strain>
        <tissue evidence="7">Muscle</tissue>
    </source>
</reference>
<sequence length="222" mass="24633">MPTARSNFGISVMDDHLFAVGGFGGVTTIPDVEFYNIKTNVWSQPQSGLFTTSAYVNIMPHRHCSVEIRNNTNSYTLSNPRFHTESGFCEVPFPPMVGPCSVVKALFNKTTGTVTGAVGVFTYDLFNAELNDCSHIMAVMFSVPYDRNLYSNWFAVGIFNKHKNCDHSLYDKMYNGGENNFVRGKADESSIFYEGDYIILSASMTDSGKAVLIVEINDTGLY</sequence>
<dbReference type="Pfam" id="PF01344">
    <property type="entry name" value="Kelch_1"/>
    <property type="match status" value="1"/>
</dbReference>
<dbReference type="SUPFAM" id="SSF117281">
    <property type="entry name" value="Kelch motif"/>
    <property type="match status" value="1"/>
</dbReference>
<dbReference type="InterPro" id="IPR009104">
    <property type="entry name" value="Anemon_actinoporin-like"/>
</dbReference>
<dbReference type="InterPro" id="IPR006652">
    <property type="entry name" value="Kelch_1"/>
</dbReference>
<gene>
    <name evidence="7" type="ORF">GOODEAATRI_010677</name>
</gene>
<evidence type="ECO:0000313" key="8">
    <source>
        <dbReference type="Proteomes" id="UP001476798"/>
    </source>
</evidence>